<protein>
    <submittedName>
        <fullName evidence="2">Uncharacterized protein</fullName>
    </submittedName>
</protein>
<dbReference type="AlphaFoldDB" id="A0A383EYG2"/>
<feature type="compositionally biased region" description="Basic and acidic residues" evidence="1">
    <location>
        <begin position="114"/>
        <end position="129"/>
    </location>
</feature>
<reference evidence="2" key="1">
    <citation type="submission" date="2018-05" db="EMBL/GenBank/DDBJ databases">
        <authorList>
            <person name="Lanie J.A."/>
            <person name="Ng W.-L."/>
            <person name="Kazmierczak K.M."/>
            <person name="Andrzejewski T.M."/>
            <person name="Davidsen T.M."/>
            <person name="Wayne K.J."/>
            <person name="Tettelin H."/>
            <person name="Glass J.I."/>
            <person name="Rusch D."/>
            <person name="Podicherti R."/>
            <person name="Tsui H.-C.T."/>
            <person name="Winkler M.E."/>
        </authorList>
    </citation>
    <scope>NUCLEOTIDE SEQUENCE</scope>
</reference>
<evidence type="ECO:0000313" key="2">
    <source>
        <dbReference type="EMBL" id="SVE61926.1"/>
    </source>
</evidence>
<feature type="region of interest" description="Disordered" evidence="1">
    <location>
        <begin position="86"/>
        <end position="129"/>
    </location>
</feature>
<gene>
    <name evidence="2" type="ORF">METZ01_LOCUS514780</name>
</gene>
<dbReference type="EMBL" id="UINC01229991">
    <property type="protein sequence ID" value="SVE61926.1"/>
    <property type="molecule type" value="Genomic_DNA"/>
</dbReference>
<proteinExistence type="predicted"/>
<feature type="non-terminal residue" evidence="2">
    <location>
        <position position="129"/>
    </location>
</feature>
<evidence type="ECO:0000256" key="1">
    <source>
        <dbReference type="SAM" id="MobiDB-lite"/>
    </source>
</evidence>
<organism evidence="2">
    <name type="scientific">marine metagenome</name>
    <dbReference type="NCBI Taxonomy" id="408172"/>
    <lineage>
        <taxon>unclassified sequences</taxon>
        <taxon>metagenomes</taxon>
        <taxon>ecological metagenomes</taxon>
    </lineage>
</organism>
<sequence>MPKTEPTQRKICHQCGRTEIHPENWDKKFDICDFCANEILHQSIQEYGDLDHIDNPYEKEMVGKPINQAPFETEEMLMSKETLAHYRQEKKKDKRKEKENKIKLKTQAQPQRLIIEEPKQKFNHPDPRM</sequence>
<feature type="compositionally biased region" description="Basic and acidic residues" evidence="1">
    <location>
        <begin position="86"/>
        <end position="102"/>
    </location>
</feature>
<name>A0A383EYG2_9ZZZZ</name>
<accession>A0A383EYG2</accession>